<feature type="transmembrane region" description="Helical" evidence="9">
    <location>
        <begin position="7"/>
        <end position="32"/>
    </location>
</feature>
<evidence type="ECO:0000256" key="5">
    <source>
        <dbReference type="ARBA" id="ARBA00022692"/>
    </source>
</evidence>
<evidence type="ECO:0000313" key="12">
    <source>
        <dbReference type="Proteomes" id="UP000477911"/>
    </source>
</evidence>
<dbReference type="GO" id="GO:0022857">
    <property type="term" value="F:transmembrane transporter activity"/>
    <property type="evidence" value="ECO:0007669"/>
    <property type="project" value="UniProtKB-UniRule"/>
</dbReference>
<dbReference type="PANTHER" id="PTHR35011">
    <property type="entry name" value="2,3-DIKETO-L-GULONATE TRAP TRANSPORTER SMALL PERMEASE PROTEIN YIAM"/>
    <property type="match status" value="1"/>
</dbReference>
<dbReference type="AlphaFoldDB" id="A0A6L7G7U1"/>
<keyword evidence="3" id="KW-1003">Cell membrane</keyword>
<dbReference type="PANTHER" id="PTHR35011:SF2">
    <property type="entry name" value="2,3-DIKETO-L-GULONATE TRAP TRANSPORTER SMALL PERMEASE PROTEIN YIAM"/>
    <property type="match status" value="1"/>
</dbReference>
<name>A0A6L7G7U1_9RHOB</name>
<accession>A0A6L7G7U1</accession>
<keyword evidence="2 9" id="KW-0813">Transport</keyword>
<dbReference type="InterPro" id="IPR007387">
    <property type="entry name" value="TRAP_DctQ"/>
</dbReference>
<dbReference type="EMBL" id="WUMU01000019">
    <property type="protein sequence ID" value="MXN19667.1"/>
    <property type="molecule type" value="Genomic_DNA"/>
</dbReference>
<keyword evidence="5 9" id="KW-0812">Transmembrane</keyword>
<proteinExistence type="inferred from homology"/>
<keyword evidence="7 9" id="KW-0472">Membrane</keyword>
<comment type="similarity">
    <text evidence="8 9">Belongs to the TRAP transporter small permease family.</text>
</comment>
<comment type="subunit">
    <text evidence="9">The complex comprises the extracytoplasmic solute receptor protein and the two transmembrane proteins.</text>
</comment>
<feature type="transmembrane region" description="Helical" evidence="9">
    <location>
        <begin position="47"/>
        <end position="64"/>
    </location>
</feature>
<organism evidence="11 12">
    <name type="scientific">Pseudooceanicola albus</name>
    <dbReference type="NCBI Taxonomy" id="2692189"/>
    <lineage>
        <taxon>Bacteria</taxon>
        <taxon>Pseudomonadati</taxon>
        <taxon>Pseudomonadota</taxon>
        <taxon>Alphaproteobacteria</taxon>
        <taxon>Rhodobacterales</taxon>
        <taxon>Paracoccaceae</taxon>
        <taxon>Pseudooceanicola</taxon>
    </lineage>
</organism>
<sequence>MRGLRRGLDLIVGTLCCVLLAGMVCILAWQVISRYLLDDPSTFSEEALRYGVIWLSLLGAAYSTGRGSHMAVDLVTGFARGRALLALRCLVPLSLLGFGIVVLGIGGWHGVEIARGQTSAVMRLPMSLIYASLPVSGVLMALYSALNLADMLSGTRALPDPVEQALTAGD</sequence>
<dbReference type="Proteomes" id="UP000477911">
    <property type="component" value="Unassembled WGS sequence"/>
</dbReference>
<feature type="transmembrane region" description="Helical" evidence="9">
    <location>
        <begin position="128"/>
        <end position="146"/>
    </location>
</feature>
<protein>
    <recommendedName>
        <fullName evidence="9">TRAP transporter small permease protein</fullName>
    </recommendedName>
</protein>
<comment type="function">
    <text evidence="9">Part of the tripartite ATP-independent periplasmic (TRAP) transport system.</text>
</comment>
<evidence type="ECO:0000256" key="1">
    <source>
        <dbReference type="ARBA" id="ARBA00004429"/>
    </source>
</evidence>
<evidence type="ECO:0000256" key="4">
    <source>
        <dbReference type="ARBA" id="ARBA00022519"/>
    </source>
</evidence>
<evidence type="ECO:0000259" key="10">
    <source>
        <dbReference type="Pfam" id="PF04290"/>
    </source>
</evidence>
<evidence type="ECO:0000256" key="3">
    <source>
        <dbReference type="ARBA" id="ARBA00022475"/>
    </source>
</evidence>
<feature type="domain" description="Tripartite ATP-independent periplasmic transporters DctQ component" evidence="10">
    <location>
        <begin position="23"/>
        <end position="152"/>
    </location>
</feature>
<dbReference type="InterPro" id="IPR055348">
    <property type="entry name" value="DctQ"/>
</dbReference>
<evidence type="ECO:0000313" key="11">
    <source>
        <dbReference type="EMBL" id="MXN19667.1"/>
    </source>
</evidence>
<evidence type="ECO:0000256" key="7">
    <source>
        <dbReference type="ARBA" id="ARBA00023136"/>
    </source>
</evidence>
<keyword evidence="4 9" id="KW-0997">Cell inner membrane</keyword>
<keyword evidence="6 9" id="KW-1133">Transmembrane helix</keyword>
<dbReference type="RefSeq" id="WP_160895782.1">
    <property type="nucleotide sequence ID" value="NZ_WUMU01000019.1"/>
</dbReference>
<dbReference type="GO" id="GO:0005886">
    <property type="term" value="C:plasma membrane"/>
    <property type="evidence" value="ECO:0007669"/>
    <property type="project" value="UniProtKB-SubCell"/>
</dbReference>
<reference evidence="11 12" key="1">
    <citation type="submission" date="2019-12" db="EMBL/GenBank/DDBJ databases">
        <authorList>
            <person name="Li M."/>
        </authorList>
    </citation>
    <scope>NUCLEOTIDE SEQUENCE [LARGE SCALE GENOMIC DNA]</scope>
    <source>
        <strain evidence="11 12">GBMRC 2024</strain>
    </source>
</reference>
<evidence type="ECO:0000256" key="9">
    <source>
        <dbReference type="RuleBase" id="RU369079"/>
    </source>
</evidence>
<feature type="transmembrane region" description="Helical" evidence="9">
    <location>
        <begin position="85"/>
        <end position="108"/>
    </location>
</feature>
<comment type="subcellular location">
    <subcellularLocation>
        <location evidence="1 9">Cell inner membrane</location>
        <topology evidence="1 9">Multi-pass membrane protein</topology>
    </subcellularLocation>
</comment>
<evidence type="ECO:0000256" key="8">
    <source>
        <dbReference type="ARBA" id="ARBA00038436"/>
    </source>
</evidence>
<dbReference type="Pfam" id="PF04290">
    <property type="entry name" value="DctQ"/>
    <property type="match status" value="1"/>
</dbReference>
<comment type="caution">
    <text evidence="11">The sequence shown here is derived from an EMBL/GenBank/DDBJ whole genome shotgun (WGS) entry which is preliminary data.</text>
</comment>
<evidence type="ECO:0000256" key="6">
    <source>
        <dbReference type="ARBA" id="ARBA00022989"/>
    </source>
</evidence>
<keyword evidence="12" id="KW-1185">Reference proteome</keyword>
<gene>
    <name evidence="11" type="ORF">GR170_17675</name>
</gene>
<dbReference type="GO" id="GO:0015740">
    <property type="term" value="P:C4-dicarboxylate transport"/>
    <property type="evidence" value="ECO:0007669"/>
    <property type="project" value="TreeGrafter"/>
</dbReference>
<evidence type="ECO:0000256" key="2">
    <source>
        <dbReference type="ARBA" id="ARBA00022448"/>
    </source>
</evidence>